<dbReference type="CDD" id="cd18186">
    <property type="entry name" value="BTB_POZ_ZBTB_KLHL-like"/>
    <property type="match status" value="1"/>
</dbReference>
<comment type="caution">
    <text evidence="2">The sequence shown here is derived from an EMBL/GenBank/DDBJ whole genome shotgun (WGS) entry which is preliminary data.</text>
</comment>
<organism evidence="2 3">
    <name type="scientific">Rhodofomes roseus</name>
    <dbReference type="NCBI Taxonomy" id="34475"/>
    <lineage>
        <taxon>Eukaryota</taxon>
        <taxon>Fungi</taxon>
        <taxon>Dikarya</taxon>
        <taxon>Basidiomycota</taxon>
        <taxon>Agaricomycotina</taxon>
        <taxon>Agaricomycetes</taxon>
        <taxon>Polyporales</taxon>
        <taxon>Rhodofomes</taxon>
    </lineage>
</organism>
<dbReference type="Proteomes" id="UP000814176">
    <property type="component" value="Unassembled WGS sequence"/>
</dbReference>
<dbReference type="RefSeq" id="XP_047777215.1">
    <property type="nucleotide sequence ID" value="XM_047916394.1"/>
</dbReference>
<feature type="domain" description="BTB" evidence="1">
    <location>
        <begin position="13"/>
        <end position="89"/>
    </location>
</feature>
<accession>A0ABQ8KBZ9</accession>
<dbReference type="Pfam" id="PF00651">
    <property type="entry name" value="BTB"/>
    <property type="match status" value="1"/>
</dbReference>
<evidence type="ECO:0000313" key="2">
    <source>
        <dbReference type="EMBL" id="KAH9834729.1"/>
    </source>
</evidence>
<evidence type="ECO:0000259" key="1">
    <source>
        <dbReference type="PROSITE" id="PS50097"/>
    </source>
</evidence>
<name>A0ABQ8KBZ9_9APHY</name>
<gene>
    <name evidence="2" type="ORF">C8Q71DRAFT_121464</name>
</gene>
<dbReference type="GeneID" id="71997126"/>
<sequence>MSDSGFPFNSPHADVILKSSDGVNFRVRKAILAETSSVFDGMFSLPTEQSAEADGAGTPALQVVDMTEDSATLEGFLRLCYPADVCTREPTFEEVSMWLVASRKYQMDRMERHVVHTLREFIATSPLRVYCLAVRYQLGEDLVRAAARGFLDQPIQVAYGHVPELDGMDTAAYARLLDYHNRCSAAVQQILSDPATAFQGGVWSKRCWLLCHSERNDFRFRSSSTHVFCTLGTLSDGALHATRASLWFCQFMDRCRALAKEQPSGKEVSSESTIARALLDAGKCDYCRDQAWDDMHAFAQILARTIDLAIKMVQCSYLTYLHDSPD</sequence>
<dbReference type="Gene3D" id="3.30.710.10">
    <property type="entry name" value="Potassium Channel Kv1.1, Chain A"/>
    <property type="match status" value="1"/>
</dbReference>
<dbReference type="SMART" id="SM00225">
    <property type="entry name" value="BTB"/>
    <property type="match status" value="1"/>
</dbReference>
<dbReference type="SUPFAM" id="SSF54695">
    <property type="entry name" value="POZ domain"/>
    <property type="match status" value="1"/>
</dbReference>
<dbReference type="InterPro" id="IPR011333">
    <property type="entry name" value="SKP1/BTB/POZ_sf"/>
</dbReference>
<dbReference type="PROSITE" id="PS50097">
    <property type="entry name" value="BTB"/>
    <property type="match status" value="1"/>
</dbReference>
<proteinExistence type="predicted"/>
<keyword evidence="3" id="KW-1185">Reference proteome</keyword>
<protein>
    <recommendedName>
        <fullName evidence="1">BTB domain-containing protein</fullName>
    </recommendedName>
</protein>
<evidence type="ECO:0000313" key="3">
    <source>
        <dbReference type="Proteomes" id="UP000814176"/>
    </source>
</evidence>
<dbReference type="InterPro" id="IPR000210">
    <property type="entry name" value="BTB/POZ_dom"/>
</dbReference>
<dbReference type="EMBL" id="JADCUA010000014">
    <property type="protein sequence ID" value="KAH9834729.1"/>
    <property type="molecule type" value="Genomic_DNA"/>
</dbReference>
<reference evidence="2 3" key="1">
    <citation type="journal article" date="2021" name="Environ. Microbiol.">
        <title>Gene family expansions and transcriptome signatures uncover fungal adaptations to wood decay.</title>
        <authorList>
            <person name="Hage H."/>
            <person name="Miyauchi S."/>
            <person name="Viragh M."/>
            <person name="Drula E."/>
            <person name="Min B."/>
            <person name="Chaduli D."/>
            <person name="Navarro D."/>
            <person name="Favel A."/>
            <person name="Norest M."/>
            <person name="Lesage-Meessen L."/>
            <person name="Balint B."/>
            <person name="Merenyi Z."/>
            <person name="de Eugenio L."/>
            <person name="Morin E."/>
            <person name="Martinez A.T."/>
            <person name="Baldrian P."/>
            <person name="Stursova M."/>
            <person name="Martinez M.J."/>
            <person name="Novotny C."/>
            <person name="Magnuson J.K."/>
            <person name="Spatafora J.W."/>
            <person name="Maurice S."/>
            <person name="Pangilinan J."/>
            <person name="Andreopoulos W."/>
            <person name="LaButti K."/>
            <person name="Hundley H."/>
            <person name="Na H."/>
            <person name="Kuo A."/>
            <person name="Barry K."/>
            <person name="Lipzen A."/>
            <person name="Henrissat B."/>
            <person name="Riley R."/>
            <person name="Ahrendt S."/>
            <person name="Nagy L.G."/>
            <person name="Grigoriev I.V."/>
            <person name="Martin F."/>
            <person name="Rosso M.N."/>
        </authorList>
    </citation>
    <scope>NUCLEOTIDE SEQUENCE [LARGE SCALE GENOMIC DNA]</scope>
    <source>
        <strain evidence="2 3">CIRM-BRFM 1785</strain>
    </source>
</reference>